<dbReference type="EMBL" id="CP034204">
    <property type="protein sequence ID" value="QBZ53715.1"/>
    <property type="molecule type" value="Genomic_DNA"/>
</dbReference>
<reference evidence="1 2" key="1">
    <citation type="journal article" date="2019" name="Mol. Biol. Evol.">
        <title>Blast fungal genomes show frequent chromosomal changes, gene gains and losses, and effector gene turnover.</title>
        <authorList>
            <person name="Gomez Luciano L.B."/>
            <person name="Jason Tsai I."/>
            <person name="Chuma I."/>
            <person name="Tosa Y."/>
            <person name="Chen Y.H."/>
            <person name="Li J.Y."/>
            <person name="Li M.Y."/>
            <person name="Jade Lu M.Y."/>
            <person name="Nakayashiki H."/>
            <person name="Li W.H."/>
        </authorList>
    </citation>
    <scope>NUCLEOTIDE SEQUENCE [LARGE SCALE GENOMIC DNA]</scope>
    <source>
        <strain evidence="1">MZ5-1-6</strain>
    </source>
</reference>
<evidence type="ECO:0000313" key="2">
    <source>
        <dbReference type="Proteomes" id="UP000294847"/>
    </source>
</evidence>
<dbReference type="Proteomes" id="UP000294847">
    <property type="component" value="Chromosome 1"/>
</dbReference>
<sequence>MSLSLADLPTELLDQAVPLIDFEDQVRLSSTYCGACWCRWSLRMPNYRSTTSRTAAGRRIPKALREMIKSLGASSPEGVMERRSSAVVDATIEARVTGSAPASLISLGEMPAVEWIELVNSFGSRLAQFLHDRVTTGAVRGWPYGELCQRQPTQKQSAILHCPSPSLMRRPPAHVSG</sequence>
<gene>
    <name evidence="1" type="ORF">PoMZ_09404</name>
</gene>
<proteinExistence type="predicted"/>
<evidence type="ECO:0008006" key="3">
    <source>
        <dbReference type="Google" id="ProtNLM"/>
    </source>
</evidence>
<name>A0A4V1C4Q6_PYROR</name>
<evidence type="ECO:0000313" key="1">
    <source>
        <dbReference type="EMBL" id="QBZ53715.1"/>
    </source>
</evidence>
<accession>A0A4V1C4Q6</accession>
<protein>
    <recommendedName>
        <fullName evidence="3">F-box domain-containing protein</fullName>
    </recommendedName>
</protein>
<organism evidence="1 2">
    <name type="scientific">Pyricularia oryzae</name>
    <name type="common">Rice blast fungus</name>
    <name type="synonym">Magnaporthe oryzae</name>
    <dbReference type="NCBI Taxonomy" id="318829"/>
    <lineage>
        <taxon>Eukaryota</taxon>
        <taxon>Fungi</taxon>
        <taxon>Dikarya</taxon>
        <taxon>Ascomycota</taxon>
        <taxon>Pezizomycotina</taxon>
        <taxon>Sordariomycetes</taxon>
        <taxon>Sordariomycetidae</taxon>
        <taxon>Magnaporthales</taxon>
        <taxon>Pyriculariaceae</taxon>
        <taxon>Pyricularia</taxon>
    </lineage>
</organism>
<dbReference type="AlphaFoldDB" id="A0A4V1C4Q6"/>